<evidence type="ECO:0000256" key="8">
    <source>
        <dbReference type="ARBA" id="ARBA00022967"/>
    </source>
</evidence>
<name>A0A2N5Y1E4_9GAMM</name>
<comment type="function">
    <text evidence="16">NQR complex catalyzes the reduction of ubiquinone-1 to ubiquinol by two successive reactions, coupled with the transport of Na(+) ions from the cytoplasm to the periplasm. NqrA to NqrE are probably involved in the second step, the conversion of ubisemiquinone to ubiquinol.</text>
</comment>
<keyword evidence="4 16" id="KW-0597">Phosphoprotein</keyword>
<dbReference type="NCBIfam" id="NF003749">
    <property type="entry name" value="PRK05346.1-5"/>
    <property type="match status" value="1"/>
</dbReference>
<evidence type="ECO:0000256" key="10">
    <source>
        <dbReference type="ARBA" id="ARBA00023027"/>
    </source>
</evidence>
<sequence length="255" mass="27983">MSSNDSIRKTLLVALSLCIVCSVIVSTAAVMLKPVQEVNKTLDRKRNILAAAGMLEQDRSVEEQFAQVKTRVVDLRTGEFTDDVDPATYEPLKAAKNPARSTDLEEDPANIGRREDYSLVYLVENESGELDKLILPVRGYGLWSTLYGFIALESDANTVAGLGFYEHGETPGLGGEVDNPRWKAQWPGKKVYRDGEVELKVVKGSVDASSDLAPWRVDGLSGATLTSRGVSQLVQFWLGERGYKPFLNNLKSGEA</sequence>
<accession>A0A2N5Y1E4</accession>
<proteinExistence type="inferred from homology"/>
<dbReference type="PANTHER" id="PTHR37838:SF1">
    <property type="entry name" value="NA(+)-TRANSLOCATING NADH-QUINONE REDUCTASE SUBUNIT C"/>
    <property type="match status" value="1"/>
</dbReference>
<dbReference type="AlphaFoldDB" id="A0A2N5Y1E4"/>
<keyword evidence="6 16" id="KW-0288">FMN</keyword>
<keyword evidence="20" id="KW-1185">Reference proteome</keyword>
<evidence type="ECO:0000256" key="1">
    <source>
        <dbReference type="ARBA" id="ARBA00022448"/>
    </source>
</evidence>
<evidence type="ECO:0000256" key="2">
    <source>
        <dbReference type="ARBA" id="ARBA00022475"/>
    </source>
</evidence>
<dbReference type="GO" id="GO:0010181">
    <property type="term" value="F:FMN binding"/>
    <property type="evidence" value="ECO:0007669"/>
    <property type="project" value="UniProtKB-UniRule"/>
</dbReference>
<dbReference type="RefSeq" id="WP_101521456.1">
    <property type="nucleotide sequence ID" value="NZ_PKLZ01000008.1"/>
</dbReference>
<evidence type="ECO:0000259" key="18">
    <source>
        <dbReference type="SMART" id="SM00900"/>
    </source>
</evidence>
<dbReference type="PIRSF" id="PIRSF009437">
    <property type="entry name" value="NQR-1_subunit_C"/>
    <property type="match status" value="1"/>
</dbReference>
<dbReference type="InterPro" id="IPR007329">
    <property type="entry name" value="FMN-bd"/>
</dbReference>
<organism evidence="19 20">
    <name type="scientific">Kineobactrum sediminis</name>
    <dbReference type="NCBI Taxonomy" id="1905677"/>
    <lineage>
        <taxon>Bacteria</taxon>
        <taxon>Pseudomonadati</taxon>
        <taxon>Pseudomonadota</taxon>
        <taxon>Gammaproteobacteria</taxon>
        <taxon>Cellvibrionales</taxon>
        <taxon>Halieaceae</taxon>
        <taxon>Kineobactrum</taxon>
    </lineage>
</organism>
<keyword evidence="7 16" id="KW-0812">Transmembrane</keyword>
<evidence type="ECO:0000256" key="7">
    <source>
        <dbReference type="ARBA" id="ARBA00022692"/>
    </source>
</evidence>
<gene>
    <name evidence="16" type="primary">nqrC</name>
    <name evidence="19" type="ORF">CWI75_10490</name>
</gene>
<keyword evidence="10 16" id="KW-0520">NAD</keyword>
<dbReference type="InterPro" id="IPR010204">
    <property type="entry name" value="NqrC"/>
</dbReference>
<keyword evidence="12 16" id="KW-0406">Ion transport</keyword>
<reference evidence="20" key="1">
    <citation type="submission" date="2017-11" db="EMBL/GenBank/DDBJ databases">
        <title>The draft genome sequence of Chromatocurvus sp. F02.</title>
        <authorList>
            <person name="Du Z.-J."/>
            <person name="Chang Y.-Q."/>
        </authorList>
    </citation>
    <scope>NUCLEOTIDE SEQUENCE [LARGE SCALE GENOMIC DNA]</scope>
    <source>
        <strain evidence="20">F02</strain>
    </source>
</reference>
<evidence type="ECO:0000256" key="6">
    <source>
        <dbReference type="ARBA" id="ARBA00022643"/>
    </source>
</evidence>
<keyword evidence="3" id="KW-0997">Cell inner membrane</keyword>
<dbReference type="EC" id="7.2.1.1" evidence="16 17"/>
<dbReference type="GO" id="GO:0005886">
    <property type="term" value="C:plasma membrane"/>
    <property type="evidence" value="ECO:0007669"/>
    <property type="project" value="UniProtKB-SubCell"/>
</dbReference>
<comment type="cofactor">
    <cofactor evidence="16 17">
        <name>FMN</name>
        <dbReference type="ChEBI" id="CHEBI:58210"/>
    </cofactor>
</comment>
<evidence type="ECO:0000256" key="12">
    <source>
        <dbReference type="ARBA" id="ARBA00023065"/>
    </source>
</evidence>
<evidence type="ECO:0000256" key="16">
    <source>
        <dbReference type="HAMAP-Rule" id="MF_00427"/>
    </source>
</evidence>
<dbReference type="HAMAP" id="MF_00427">
    <property type="entry name" value="NqrC"/>
    <property type="match status" value="1"/>
</dbReference>
<evidence type="ECO:0000256" key="17">
    <source>
        <dbReference type="PIRNR" id="PIRNR009437"/>
    </source>
</evidence>
<comment type="subcellular location">
    <subcellularLocation>
        <location evidence="16">Cell membrane</location>
        <topology evidence="16">Single-pass membrane protein</topology>
    </subcellularLocation>
</comment>
<dbReference type="NCBIfam" id="TIGR01938">
    <property type="entry name" value="nqrC"/>
    <property type="match status" value="1"/>
</dbReference>
<comment type="subunit">
    <text evidence="16 17">Composed of six subunits; NqrA, NqrB, NqrC, NqrD, NqrE and NqrF.</text>
</comment>
<evidence type="ECO:0000313" key="19">
    <source>
        <dbReference type="EMBL" id="PLW82204.1"/>
    </source>
</evidence>
<dbReference type="SMART" id="SM00900">
    <property type="entry name" value="FMN_bind"/>
    <property type="match status" value="1"/>
</dbReference>
<dbReference type="GO" id="GO:0006814">
    <property type="term" value="P:sodium ion transport"/>
    <property type="evidence" value="ECO:0007669"/>
    <property type="project" value="UniProtKB-UniRule"/>
</dbReference>
<evidence type="ECO:0000256" key="11">
    <source>
        <dbReference type="ARBA" id="ARBA00023053"/>
    </source>
</evidence>
<evidence type="ECO:0000256" key="14">
    <source>
        <dbReference type="ARBA" id="ARBA00023136"/>
    </source>
</evidence>
<dbReference type="Proteomes" id="UP000234845">
    <property type="component" value="Unassembled WGS sequence"/>
</dbReference>
<keyword evidence="11 16" id="KW-0915">Sodium</keyword>
<comment type="caution">
    <text evidence="19">The sequence shown here is derived from an EMBL/GenBank/DDBJ whole genome shotgun (WGS) entry which is preliminary data.</text>
</comment>
<evidence type="ECO:0000256" key="15">
    <source>
        <dbReference type="ARBA" id="ARBA00023201"/>
    </source>
</evidence>
<dbReference type="Pfam" id="PF04205">
    <property type="entry name" value="FMN_bind"/>
    <property type="match status" value="1"/>
</dbReference>
<keyword evidence="1 16" id="KW-0813">Transport</keyword>
<keyword evidence="2 16" id="KW-1003">Cell membrane</keyword>
<evidence type="ECO:0000313" key="20">
    <source>
        <dbReference type="Proteomes" id="UP000234845"/>
    </source>
</evidence>
<dbReference type="PANTHER" id="PTHR37838">
    <property type="entry name" value="NA(+)-TRANSLOCATING NADH-QUINONE REDUCTASE SUBUNIT C"/>
    <property type="match status" value="1"/>
</dbReference>
<feature type="modified residue" description="FMN phosphoryl threonine" evidence="16">
    <location>
        <position position="224"/>
    </location>
</feature>
<evidence type="ECO:0000256" key="5">
    <source>
        <dbReference type="ARBA" id="ARBA00022630"/>
    </source>
</evidence>
<dbReference type="GO" id="GO:0016655">
    <property type="term" value="F:oxidoreductase activity, acting on NAD(P)H, quinone or similar compound as acceptor"/>
    <property type="evidence" value="ECO:0007669"/>
    <property type="project" value="UniProtKB-UniRule"/>
</dbReference>
<comment type="caution">
    <text evidence="16">Lacks conserved residue(s) required for the propagation of feature annotation.</text>
</comment>
<keyword evidence="13 16" id="KW-0830">Ubiquinone</keyword>
<feature type="domain" description="FMN-binding" evidence="18">
    <location>
        <begin position="141"/>
        <end position="241"/>
    </location>
</feature>
<evidence type="ECO:0000256" key="3">
    <source>
        <dbReference type="ARBA" id="ARBA00022519"/>
    </source>
</evidence>
<evidence type="ECO:0000256" key="9">
    <source>
        <dbReference type="ARBA" id="ARBA00022989"/>
    </source>
</evidence>
<keyword evidence="9 16" id="KW-1133">Transmembrane helix</keyword>
<dbReference type="EMBL" id="PKLZ01000008">
    <property type="protein sequence ID" value="PLW82204.1"/>
    <property type="molecule type" value="Genomic_DNA"/>
</dbReference>
<evidence type="ECO:0000256" key="13">
    <source>
        <dbReference type="ARBA" id="ARBA00023075"/>
    </source>
</evidence>
<keyword evidence="14 16" id="KW-0472">Membrane</keyword>
<protein>
    <recommendedName>
        <fullName evidence="16 17">Na(+)-translocating NADH-quinone reductase subunit C</fullName>
        <shortName evidence="16 17">Na(+)-NQR subunit C</shortName>
        <shortName evidence="16 17">Na(+)-translocating NQR subunit C</shortName>
        <ecNumber evidence="16 17">7.2.1.1</ecNumber>
    </recommendedName>
    <alternativeName>
        <fullName evidence="16 17">NQR complex subunit C</fullName>
    </alternativeName>
    <alternativeName>
        <fullName evidence="16 17">NQR-1 subunit C</fullName>
    </alternativeName>
</protein>
<keyword evidence="8 16" id="KW-1278">Translocase</keyword>
<comment type="catalytic activity">
    <reaction evidence="16 17">
        <text>a ubiquinone + n Na(+)(in) + NADH + H(+) = a ubiquinol + n Na(+)(out) + NAD(+)</text>
        <dbReference type="Rhea" id="RHEA:47748"/>
        <dbReference type="Rhea" id="RHEA-COMP:9565"/>
        <dbReference type="Rhea" id="RHEA-COMP:9566"/>
        <dbReference type="ChEBI" id="CHEBI:15378"/>
        <dbReference type="ChEBI" id="CHEBI:16389"/>
        <dbReference type="ChEBI" id="CHEBI:17976"/>
        <dbReference type="ChEBI" id="CHEBI:29101"/>
        <dbReference type="ChEBI" id="CHEBI:57540"/>
        <dbReference type="ChEBI" id="CHEBI:57945"/>
        <dbReference type="EC" id="7.2.1.1"/>
    </reaction>
</comment>
<keyword evidence="15 16" id="KW-0739">Sodium transport</keyword>
<comment type="similarity">
    <text evidence="16 17">Belongs to the NqrC family.</text>
</comment>
<keyword evidence="5 16" id="KW-0285">Flavoprotein</keyword>
<evidence type="ECO:0000256" key="4">
    <source>
        <dbReference type="ARBA" id="ARBA00022553"/>
    </source>
</evidence>
<dbReference type="OrthoDB" id="9786835at2"/>